<keyword evidence="4 8" id="KW-1003">Cell membrane</keyword>
<feature type="transmembrane region" description="Helical" evidence="9">
    <location>
        <begin position="121"/>
        <end position="139"/>
    </location>
</feature>
<dbReference type="RefSeq" id="WP_117453081.1">
    <property type="nucleotide sequence ID" value="NZ_JAKVPQ010000028.1"/>
</dbReference>
<dbReference type="PANTHER" id="PTHR38438">
    <property type="entry name" value="RIBOFLAVIN TRANSPORTER RIBU"/>
    <property type="match status" value="1"/>
</dbReference>
<proteinExistence type="inferred from homology"/>
<evidence type="ECO:0000256" key="7">
    <source>
        <dbReference type="ARBA" id="ARBA00023136"/>
    </source>
</evidence>
<evidence type="ECO:0000313" key="11">
    <source>
        <dbReference type="Proteomes" id="UP001202402"/>
    </source>
</evidence>
<evidence type="ECO:0000256" key="1">
    <source>
        <dbReference type="ARBA" id="ARBA00004651"/>
    </source>
</evidence>
<dbReference type="EMBL" id="JAKVPQ010000028">
    <property type="protein sequence ID" value="MCH4287602.1"/>
    <property type="molecule type" value="Genomic_DNA"/>
</dbReference>
<evidence type="ECO:0000256" key="5">
    <source>
        <dbReference type="ARBA" id="ARBA00022692"/>
    </source>
</evidence>
<keyword evidence="6 9" id="KW-1133">Transmembrane helix</keyword>
<sequence>MSAGVSTKNRSRMSVNTIAKVSILGALAFLVMLFEIPLPFAPAFYKLGFDEVIVLIGGFALGPWAAVCIEALKIALNLLFNGTITAGTGELSNFLIGLAFVLPATFVYHQNKTRKNACIGLIYGTISMTIMGGLINYFIILPAYSFFMKIPLDALIAMGTAINPNINGLLAFVLLSTVPFNLLKGVLVSLIVFISYKKVSPVIKKQ</sequence>
<dbReference type="PANTHER" id="PTHR38438:SF1">
    <property type="entry name" value="RIBOFLAVIN TRANSPORTER RIBU"/>
    <property type="match status" value="1"/>
</dbReference>
<evidence type="ECO:0000256" key="9">
    <source>
        <dbReference type="SAM" id="Phobius"/>
    </source>
</evidence>
<dbReference type="InterPro" id="IPR025720">
    <property type="entry name" value="RibU"/>
</dbReference>
<evidence type="ECO:0000313" key="10">
    <source>
        <dbReference type="EMBL" id="MCH4287602.1"/>
    </source>
</evidence>
<dbReference type="Proteomes" id="UP001202402">
    <property type="component" value="Unassembled WGS sequence"/>
</dbReference>
<comment type="caution">
    <text evidence="10">The sequence shown here is derived from an EMBL/GenBank/DDBJ whole genome shotgun (WGS) entry which is preliminary data.</text>
</comment>
<accession>A0ABS9RD89</accession>
<evidence type="ECO:0000256" key="8">
    <source>
        <dbReference type="PIRNR" id="PIRNR037778"/>
    </source>
</evidence>
<evidence type="ECO:0000256" key="6">
    <source>
        <dbReference type="ARBA" id="ARBA00022989"/>
    </source>
</evidence>
<keyword evidence="5 9" id="KW-0812">Transmembrane</keyword>
<dbReference type="Gene3D" id="1.10.1760.20">
    <property type="match status" value="1"/>
</dbReference>
<dbReference type="PIRSF" id="PIRSF037778">
    <property type="entry name" value="UCP037778_transp_RibU"/>
    <property type="match status" value="1"/>
</dbReference>
<comment type="function">
    <text evidence="8">Probably a riboflavin-binding protein that interacts with the energy-coupling factor (ECF) ABC-transporter complex.</text>
</comment>
<protein>
    <recommendedName>
        <fullName evidence="8">Riboflavin transporter</fullName>
    </recommendedName>
</protein>
<feature type="transmembrane region" description="Helical" evidence="9">
    <location>
        <begin position="169"/>
        <end position="196"/>
    </location>
</feature>
<evidence type="ECO:0000256" key="4">
    <source>
        <dbReference type="ARBA" id="ARBA00022475"/>
    </source>
</evidence>
<name>A0ABS9RD89_9FIRM</name>
<comment type="similarity">
    <text evidence="2 8">Belongs to the prokaryotic riboflavin transporter (P-RFT) (TC 2.A.87) family.</text>
</comment>
<keyword evidence="11" id="KW-1185">Reference proteome</keyword>
<feature type="transmembrane region" description="Helical" evidence="9">
    <location>
        <begin position="21"/>
        <end position="40"/>
    </location>
</feature>
<evidence type="ECO:0000256" key="2">
    <source>
        <dbReference type="ARBA" id="ARBA00005540"/>
    </source>
</evidence>
<organism evidence="10 11">
    <name type="scientific">Amedibacillus hominis</name>
    <dbReference type="NCBI Taxonomy" id="2897776"/>
    <lineage>
        <taxon>Bacteria</taxon>
        <taxon>Bacillati</taxon>
        <taxon>Bacillota</taxon>
        <taxon>Erysipelotrichia</taxon>
        <taxon>Erysipelotrichales</taxon>
        <taxon>Erysipelotrichaceae</taxon>
        <taxon>Amedibacillus</taxon>
    </lineage>
</organism>
<feature type="transmembrane region" description="Helical" evidence="9">
    <location>
        <begin position="52"/>
        <end position="79"/>
    </location>
</feature>
<keyword evidence="3 8" id="KW-0813">Transport</keyword>
<evidence type="ECO:0000256" key="3">
    <source>
        <dbReference type="ARBA" id="ARBA00022448"/>
    </source>
</evidence>
<dbReference type="InterPro" id="IPR024529">
    <property type="entry name" value="ECF_trnsprt_substrate-spec"/>
</dbReference>
<gene>
    <name evidence="10" type="ORF">LQE99_20985</name>
</gene>
<reference evidence="10 11" key="1">
    <citation type="submission" date="2022-02" db="EMBL/GenBank/DDBJ databases">
        <title>Genome of Erysipelotrichaceae sp. nov. NSJ-176 isolated from human feces.</title>
        <authorList>
            <person name="Abdugheni R."/>
        </authorList>
    </citation>
    <scope>NUCLEOTIDE SEQUENCE [LARGE SCALE GENOMIC DNA]</scope>
    <source>
        <strain evidence="10 11">NSJ-176</strain>
    </source>
</reference>
<dbReference type="Pfam" id="PF12822">
    <property type="entry name" value="ECF_trnsprt"/>
    <property type="match status" value="1"/>
</dbReference>
<keyword evidence="7 8" id="KW-0472">Membrane</keyword>
<comment type="subcellular location">
    <subcellularLocation>
        <location evidence="1">Cell membrane</location>
        <topology evidence="1">Multi-pass membrane protein</topology>
    </subcellularLocation>
</comment>